<evidence type="ECO:0000313" key="2">
    <source>
        <dbReference type="Proteomes" id="UP000314294"/>
    </source>
</evidence>
<name>A0A4Z2FUU2_9TELE</name>
<reference evidence="1 2" key="1">
    <citation type="submission" date="2019-03" db="EMBL/GenBank/DDBJ databases">
        <title>First draft genome of Liparis tanakae, snailfish: a comprehensive survey of snailfish specific genes.</title>
        <authorList>
            <person name="Kim W."/>
            <person name="Song I."/>
            <person name="Jeong J.-H."/>
            <person name="Kim D."/>
            <person name="Kim S."/>
            <person name="Ryu S."/>
            <person name="Song J.Y."/>
            <person name="Lee S.K."/>
        </authorList>
    </citation>
    <scope>NUCLEOTIDE SEQUENCE [LARGE SCALE GENOMIC DNA]</scope>
    <source>
        <tissue evidence="1">Muscle</tissue>
    </source>
</reference>
<proteinExistence type="predicted"/>
<sequence length="88" mass="9318">MLLALRMEAKAEAKAKAKAGRHCRSQTNLTSRLPVTRGHAGTRIRKHVHVSASQQTAFRLTCGSSQSAECNLAGLLFALSTSEGGGLI</sequence>
<accession>A0A4Z2FUU2</accession>
<evidence type="ECO:0000313" key="1">
    <source>
        <dbReference type="EMBL" id="TNN44573.1"/>
    </source>
</evidence>
<dbReference type="Proteomes" id="UP000314294">
    <property type="component" value="Unassembled WGS sequence"/>
</dbReference>
<dbReference type="EMBL" id="SRLO01000896">
    <property type="protein sequence ID" value="TNN44573.1"/>
    <property type="molecule type" value="Genomic_DNA"/>
</dbReference>
<protein>
    <submittedName>
        <fullName evidence="1">Uncharacterized protein</fullName>
    </submittedName>
</protein>
<comment type="caution">
    <text evidence="1">The sequence shown here is derived from an EMBL/GenBank/DDBJ whole genome shotgun (WGS) entry which is preliminary data.</text>
</comment>
<keyword evidence="2" id="KW-1185">Reference proteome</keyword>
<gene>
    <name evidence="1" type="ORF">EYF80_045247</name>
</gene>
<dbReference type="AlphaFoldDB" id="A0A4Z2FUU2"/>
<organism evidence="1 2">
    <name type="scientific">Liparis tanakae</name>
    <name type="common">Tanaka's snailfish</name>
    <dbReference type="NCBI Taxonomy" id="230148"/>
    <lineage>
        <taxon>Eukaryota</taxon>
        <taxon>Metazoa</taxon>
        <taxon>Chordata</taxon>
        <taxon>Craniata</taxon>
        <taxon>Vertebrata</taxon>
        <taxon>Euteleostomi</taxon>
        <taxon>Actinopterygii</taxon>
        <taxon>Neopterygii</taxon>
        <taxon>Teleostei</taxon>
        <taxon>Neoteleostei</taxon>
        <taxon>Acanthomorphata</taxon>
        <taxon>Eupercaria</taxon>
        <taxon>Perciformes</taxon>
        <taxon>Cottioidei</taxon>
        <taxon>Cottales</taxon>
        <taxon>Liparidae</taxon>
        <taxon>Liparis</taxon>
    </lineage>
</organism>